<sequence length="57" mass="6586">QTLELEQTKEVCHEINTPDAKPIKQQAYKALPNNLEFLEKEIKEIEKHGIIQESNSP</sequence>
<dbReference type="EMBL" id="CAJVQC010050409">
    <property type="protein sequence ID" value="CAG8789000.1"/>
    <property type="molecule type" value="Genomic_DNA"/>
</dbReference>
<feature type="non-terminal residue" evidence="1">
    <location>
        <position position="1"/>
    </location>
</feature>
<gene>
    <name evidence="1" type="ORF">RPERSI_LOCUS18810</name>
</gene>
<keyword evidence="2" id="KW-1185">Reference proteome</keyword>
<evidence type="ECO:0000313" key="1">
    <source>
        <dbReference type="EMBL" id="CAG8789000.1"/>
    </source>
</evidence>
<evidence type="ECO:0000313" key="2">
    <source>
        <dbReference type="Proteomes" id="UP000789920"/>
    </source>
</evidence>
<reference evidence="1" key="1">
    <citation type="submission" date="2021-06" db="EMBL/GenBank/DDBJ databases">
        <authorList>
            <person name="Kallberg Y."/>
            <person name="Tangrot J."/>
            <person name="Rosling A."/>
        </authorList>
    </citation>
    <scope>NUCLEOTIDE SEQUENCE</scope>
    <source>
        <strain evidence="1">MA461A</strain>
    </source>
</reference>
<protein>
    <submittedName>
        <fullName evidence="1">4770_t:CDS:1</fullName>
    </submittedName>
</protein>
<organism evidence="1 2">
    <name type="scientific">Racocetra persica</name>
    <dbReference type="NCBI Taxonomy" id="160502"/>
    <lineage>
        <taxon>Eukaryota</taxon>
        <taxon>Fungi</taxon>
        <taxon>Fungi incertae sedis</taxon>
        <taxon>Mucoromycota</taxon>
        <taxon>Glomeromycotina</taxon>
        <taxon>Glomeromycetes</taxon>
        <taxon>Diversisporales</taxon>
        <taxon>Gigasporaceae</taxon>
        <taxon>Racocetra</taxon>
    </lineage>
</organism>
<dbReference type="Proteomes" id="UP000789920">
    <property type="component" value="Unassembled WGS sequence"/>
</dbReference>
<proteinExistence type="predicted"/>
<accession>A0ACA9RF23</accession>
<comment type="caution">
    <text evidence="1">The sequence shown here is derived from an EMBL/GenBank/DDBJ whole genome shotgun (WGS) entry which is preliminary data.</text>
</comment>
<name>A0ACA9RF23_9GLOM</name>